<dbReference type="EMBL" id="CP073587">
    <property type="protein sequence ID" value="QUN05839.1"/>
    <property type="molecule type" value="Genomic_DNA"/>
</dbReference>
<protein>
    <submittedName>
        <fullName evidence="2">Uncharacterized protein</fullName>
    </submittedName>
</protein>
<keyword evidence="1" id="KW-0732">Signal</keyword>
<sequence length="146" mass="15993">MFRPAIVLSVIFAFSTMPAAGATKLNNQTKLPENRAVGADGKPLSIPEHFQAALEYHASEAVTPVLNISDSQTSSKQPRSKQRAIANDASCRWLASRMADLNSRLQKGSHIDSYLQAELNDYRRQWSCLKCDSGGPSSADLSRCRP</sequence>
<dbReference type="Proteomes" id="UP000679575">
    <property type="component" value="Chromosome"/>
</dbReference>
<dbReference type="RefSeq" id="WP_212594865.1">
    <property type="nucleotide sequence ID" value="NZ_CP073587.1"/>
</dbReference>
<evidence type="ECO:0000313" key="2">
    <source>
        <dbReference type="EMBL" id="QUN05839.1"/>
    </source>
</evidence>
<keyword evidence="3" id="KW-1185">Reference proteome</keyword>
<reference evidence="2 3" key="1">
    <citation type="submission" date="2021-04" db="EMBL/GenBank/DDBJ databases">
        <title>Novel species identification of genus Shewanella.</title>
        <authorList>
            <person name="Liu G."/>
        </authorList>
    </citation>
    <scope>NUCLEOTIDE SEQUENCE [LARGE SCALE GENOMIC DNA]</scope>
    <source>
        <strain evidence="2 3">FJAT-54481</strain>
    </source>
</reference>
<accession>A0ABX7YU26</accession>
<gene>
    <name evidence="2" type="ORF">KDN34_16970</name>
</gene>
<proteinExistence type="predicted"/>
<name>A0ABX7YU26_9GAMM</name>
<feature type="chain" id="PRO_5046563016" evidence="1">
    <location>
        <begin position="20"/>
        <end position="146"/>
    </location>
</feature>
<evidence type="ECO:0000313" key="3">
    <source>
        <dbReference type="Proteomes" id="UP000679575"/>
    </source>
</evidence>
<evidence type="ECO:0000256" key="1">
    <source>
        <dbReference type="SAM" id="SignalP"/>
    </source>
</evidence>
<organism evidence="2 3">
    <name type="scientific">Shewanella yunxiaonensis</name>
    <dbReference type="NCBI Taxonomy" id="2829809"/>
    <lineage>
        <taxon>Bacteria</taxon>
        <taxon>Pseudomonadati</taxon>
        <taxon>Pseudomonadota</taxon>
        <taxon>Gammaproteobacteria</taxon>
        <taxon>Alteromonadales</taxon>
        <taxon>Shewanellaceae</taxon>
        <taxon>Shewanella</taxon>
    </lineage>
</organism>
<feature type="signal peptide" evidence="1">
    <location>
        <begin position="1"/>
        <end position="19"/>
    </location>
</feature>